<feature type="binding site" evidence="5">
    <location>
        <position position="463"/>
    </location>
    <ligand>
        <name>Zn(2+)</name>
        <dbReference type="ChEBI" id="CHEBI:29105"/>
        <label>1</label>
    </ligand>
</feature>
<feature type="compositionally biased region" description="Polar residues" evidence="7">
    <location>
        <begin position="758"/>
        <end position="777"/>
    </location>
</feature>
<comment type="similarity">
    <text evidence="6">Belongs to the cyclic nucleotide phosphodiesterase family.</text>
</comment>
<dbReference type="AlphaFoldDB" id="A0A090N307"/>
<dbReference type="KEGG" id="ota:OT_ostta03g04770"/>
<organism evidence="9 10">
    <name type="scientific">Ostreococcus tauri</name>
    <name type="common">Marine green alga</name>
    <dbReference type="NCBI Taxonomy" id="70448"/>
    <lineage>
        <taxon>Eukaryota</taxon>
        <taxon>Viridiplantae</taxon>
        <taxon>Chlorophyta</taxon>
        <taxon>Mamiellophyceae</taxon>
        <taxon>Mamiellales</taxon>
        <taxon>Bathycoccaceae</taxon>
        <taxon>Ostreococcus</taxon>
    </lineage>
</organism>
<evidence type="ECO:0000256" key="6">
    <source>
        <dbReference type="RuleBase" id="RU363067"/>
    </source>
</evidence>
<feature type="binding site" evidence="4">
    <location>
        <position position="607"/>
    </location>
    <ligand>
        <name>AMP</name>
        <dbReference type="ChEBI" id="CHEBI:456215"/>
    </ligand>
</feature>
<dbReference type="InterPro" id="IPR036971">
    <property type="entry name" value="PDEase_catalytic_dom_sf"/>
</dbReference>
<proteinExistence type="inferred from homology"/>
<evidence type="ECO:0000256" key="7">
    <source>
        <dbReference type="SAM" id="MobiDB-lite"/>
    </source>
</evidence>
<feature type="active site" description="Proton donor" evidence="3">
    <location>
        <position position="422"/>
    </location>
</feature>
<gene>
    <name evidence="9" type="ORF">OT_ostta03g04770</name>
</gene>
<dbReference type="GO" id="GO:0004114">
    <property type="term" value="F:3',5'-cyclic-nucleotide phosphodiesterase activity"/>
    <property type="evidence" value="ECO:0007669"/>
    <property type="project" value="InterPro"/>
</dbReference>
<protein>
    <recommendedName>
        <fullName evidence="6">Phosphodiesterase</fullName>
        <ecNumber evidence="6">3.1.4.-</ecNumber>
    </recommendedName>
</protein>
<comment type="cofactor">
    <cofactor evidence="6">
        <name>a divalent metal cation</name>
        <dbReference type="ChEBI" id="CHEBI:60240"/>
    </cofactor>
    <text evidence="6">Binds 2 divalent metal cations per subunit. Site 1 may preferentially bind zinc ions, while site 2 has a preference for magnesium and/or manganese ions.</text>
</comment>
<dbReference type="EC" id="3.1.4.-" evidence="6"/>
<feature type="binding site" evidence="5">
    <location>
        <position position="462"/>
    </location>
    <ligand>
        <name>Zn(2+)</name>
        <dbReference type="ChEBI" id="CHEBI:29105"/>
        <label>1</label>
    </ligand>
</feature>
<dbReference type="RefSeq" id="XP_003078373.2">
    <property type="nucleotide sequence ID" value="XM_003078325.2"/>
</dbReference>
<dbReference type="CDD" id="cd00077">
    <property type="entry name" value="HDc"/>
    <property type="match status" value="1"/>
</dbReference>
<feature type="binding site" evidence="5">
    <location>
        <position position="463"/>
    </location>
    <ligand>
        <name>Zn(2+)</name>
        <dbReference type="ChEBI" id="CHEBI:29105"/>
        <label>2</label>
    </ligand>
</feature>
<accession>A0A090N307</accession>
<evidence type="ECO:0000256" key="4">
    <source>
        <dbReference type="PIRSR" id="PIRSR623088-2"/>
    </source>
</evidence>
<comment type="caution">
    <text evidence="9">The sequence shown here is derived from an EMBL/GenBank/DDBJ whole genome shotgun (WGS) entry which is preliminary data.</text>
</comment>
<dbReference type="InterPro" id="IPR002073">
    <property type="entry name" value="PDEase_catalytic_dom"/>
</dbReference>
<feature type="binding site" evidence="4">
    <location>
        <position position="463"/>
    </location>
    <ligand>
        <name>AMP</name>
        <dbReference type="ChEBI" id="CHEBI:456215"/>
    </ligand>
</feature>
<feature type="domain" description="PDEase" evidence="8">
    <location>
        <begin position="350"/>
        <end position="701"/>
    </location>
</feature>
<dbReference type="InterPro" id="IPR023088">
    <property type="entry name" value="PDEase"/>
</dbReference>
<dbReference type="EMBL" id="CAID01000003">
    <property type="protein sequence ID" value="CEF97288.1"/>
    <property type="molecule type" value="Genomic_DNA"/>
</dbReference>
<feature type="binding site" evidence="4">
    <location>
        <position position="658"/>
    </location>
    <ligand>
        <name>AMP</name>
        <dbReference type="ChEBI" id="CHEBI:456215"/>
    </ligand>
</feature>
<evidence type="ECO:0000256" key="2">
    <source>
        <dbReference type="ARBA" id="ARBA00022801"/>
    </source>
</evidence>
<evidence type="ECO:0000313" key="9">
    <source>
        <dbReference type="EMBL" id="CEF97288.1"/>
    </source>
</evidence>
<dbReference type="PRINTS" id="PR00387">
    <property type="entry name" value="PDIESTERASE1"/>
</dbReference>
<evidence type="ECO:0000256" key="1">
    <source>
        <dbReference type="ARBA" id="ARBA00022723"/>
    </source>
</evidence>
<name>A0A090N307_OSTTA</name>
<dbReference type="GO" id="GO:0007165">
    <property type="term" value="P:signal transduction"/>
    <property type="evidence" value="ECO:0007669"/>
    <property type="project" value="InterPro"/>
</dbReference>
<feature type="region of interest" description="Disordered" evidence="7">
    <location>
        <begin position="755"/>
        <end position="785"/>
    </location>
</feature>
<keyword evidence="10" id="KW-1185">Reference proteome</keyword>
<evidence type="ECO:0000259" key="8">
    <source>
        <dbReference type="PROSITE" id="PS51845"/>
    </source>
</evidence>
<dbReference type="PROSITE" id="PS00126">
    <property type="entry name" value="PDEASE_I_1"/>
    <property type="match status" value="1"/>
</dbReference>
<dbReference type="InterPro" id="IPR023174">
    <property type="entry name" value="PDEase_CS"/>
</dbReference>
<reference evidence="10" key="1">
    <citation type="journal article" date="2006" name="Proc. Natl. Acad. Sci. U.S.A.">
        <title>Genome analysis of the smallest free-living eukaryote Ostreococcus tauri unveils many unique features.</title>
        <authorList>
            <person name="Derelle E."/>
            <person name="Ferraz C."/>
            <person name="Rombauts S."/>
            <person name="Rouze P."/>
            <person name="Worden A.Z."/>
            <person name="Robbens S."/>
            <person name="Partensky F."/>
            <person name="Degroeve S."/>
            <person name="Echeynie S."/>
            <person name="Cooke R."/>
            <person name="Saeys Y."/>
            <person name="Wuyts J."/>
            <person name="Jabbari K."/>
            <person name="Bowler C."/>
            <person name="Panaud O."/>
            <person name="Piegu B."/>
            <person name="Ball S.G."/>
            <person name="Ral J.-P."/>
            <person name="Bouget F.-Y."/>
            <person name="Piganeau G."/>
            <person name="De Baets B."/>
            <person name="Picard A."/>
            <person name="Delseny M."/>
            <person name="Demaille J."/>
            <person name="Van de Peer Y."/>
            <person name="Moreau H."/>
        </authorList>
    </citation>
    <scope>NUCLEOTIDE SEQUENCE [LARGE SCALE GENOMIC DNA]</scope>
    <source>
        <strain evidence="10">OTTH 0595 / CCAP 157/2 / RCC745</strain>
    </source>
</reference>
<feature type="binding site" evidence="4">
    <location>
        <begin position="422"/>
        <end position="426"/>
    </location>
    <ligand>
        <name>AMP</name>
        <dbReference type="ChEBI" id="CHEBI:456215"/>
    </ligand>
</feature>
<dbReference type="InParanoid" id="A0A090N307"/>
<dbReference type="OrthoDB" id="68317at2759"/>
<reference evidence="9 10" key="2">
    <citation type="journal article" date="2014" name="BMC Genomics">
        <title>An improved genome of the model marine alga Ostreococcus tauri unfolds by assessing Illumina de novo assemblies.</title>
        <authorList>
            <person name="Blanc-Mathieu R."/>
            <person name="Verhelst B."/>
            <person name="Derelle E."/>
            <person name="Rombauts S."/>
            <person name="Bouget F.Y."/>
            <person name="Carre I."/>
            <person name="Chateau A."/>
            <person name="Eyre-Walker A."/>
            <person name="Grimsley N."/>
            <person name="Moreau H."/>
            <person name="Piegu B."/>
            <person name="Rivals E."/>
            <person name="Schackwitz W."/>
            <person name="Van de Peer Y."/>
            <person name="Piganeau G."/>
        </authorList>
    </citation>
    <scope>NUCLEOTIDE SEQUENCE [LARGE SCALE GENOMIC DNA]</scope>
    <source>
        <strain evidence="10">OTTH 0595 / CCAP 157/2 / RCC745</strain>
    </source>
</reference>
<evidence type="ECO:0000256" key="5">
    <source>
        <dbReference type="PIRSR" id="PIRSR623088-3"/>
    </source>
</evidence>
<dbReference type="PANTHER" id="PTHR11347">
    <property type="entry name" value="CYCLIC NUCLEOTIDE PHOSPHODIESTERASE"/>
    <property type="match status" value="1"/>
</dbReference>
<dbReference type="GO" id="GO:0046872">
    <property type="term" value="F:metal ion binding"/>
    <property type="evidence" value="ECO:0007669"/>
    <property type="project" value="UniProtKB-KW"/>
</dbReference>
<dbReference type="PROSITE" id="PS51845">
    <property type="entry name" value="PDEASE_I_2"/>
    <property type="match status" value="1"/>
</dbReference>
<feature type="binding site" evidence="5">
    <location>
        <position position="607"/>
    </location>
    <ligand>
        <name>Zn(2+)</name>
        <dbReference type="ChEBI" id="CHEBI:29105"/>
        <label>1</label>
    </ligand>
</feature>
<sequence length="785" mass="87030">MEYVSETARVTTREDLKRPSIEAALTKAMTSMSPPSARSSAALDVASAWATALACEFAWPGVREAGLGRGIWAGVLGAGAMRLIAGWDLYASRAHALVDVNALAAAAVDAVMRARGQTPFAFVRSMIRLALLVRACATSALWSSNGFFRSSEFKPESGIRGVFHRLEHAGAINIAVCVSIAVVSLGPTTGAQHHIGATLLENALGLRVEDSDTIEHVEQLFAAVLTTVLFNALLNATRRRLLGRPLQGIIETLEYHAKQVFTDLDIQANEIQSMDISVLGYVLDKMSHIVKRNESDNGSSALIEAILEDHDDVDGSTREWLVSYNASMIKSTAASAMPKSQVNTFKSFISSFARMSDASGPYMSVDIVALNSWSFDVFEVSDSISCIMRMFHELNMFELVDPFKLRRFLSEVESMYRDNPYHCFKHAFDVAHTTYLYILAVKDQVEMSQLEIFSLLVAALVHDLDHPGVTNAYLIATRDSIAMTYNDESVLENLHLSRFFTLCQNNEDANILSAFDEDTYSVVRRTIIGCVLHTDMAHHFKLVSRMNEMVSLGRKTEIIRSPIGSPMSSPIKSCVVLDREGDPSVAVSFKTDEERQLMLNVLLHCADISNAVKPNELCVKWASRVLEEFFNQGDRERAKGMSVSPMMDRETTSVGLSQINFIEFVIAPLYVQFAAIFPAVSHLLDRLIENRRYYQETYERELAESTEIDGVERSSAKESLRMRFRTLIEKHGLHAQAAKFDDELTRAILSLPFGTPGRRTSGNRQQGSMLSSPSTKSKAARQLAV</sequence>
<keyword evidence="2 6" id="KW-0378">Hydrolase</keyword>
<dbReference type="STRING" id="70448.A0A090N307"/>
<evidence type="ECO:0000313" key="10">
    <source>
        <dbReference type="Proteomes" id="UP000009170"/>
    </source>
</evidence>
<evidence type="ECO:0000256" key="3">
    <source>
        <dbReference type="PIRSR" id="PIRSR623088-1"/>
    </source>
</evidence>
<dbReference type="InterPro" id="IPR003607">
    <property type="entry name" value="HD/PDEase_dom"/>
</dbReference>
<dbReference type="Proteomes" id="UP000009170">
    <property type="component" value="Unassembled WGS sequence"/>
</dbReference>
<feature type="binding site" evidence="5">
    <location>
        <position position="426"/>
    </location>
    <ligand>
        <name>Zn(2+)</name>
        <dbReference type="ChEBI" id="CHEBI:29105"/>
        <label>1</label>
    </ligand>
</feature>
<dbReference type="Gene3D" id="1.10.1300.10">
    <property type="entry name" value="3'5'-cyclic nucleotide phosphodiesterase, catalytic domain"/>
    <property type="match status" value="1"/>
</dbReference>
<dbReference type="Pfam" id="PF00233">
    <property type="entry name" value="PDEase_I"/>
    <property type="match status" value="1"/>
</dbReference>
<dbReference type="SUPFAM" id="SSF109604">
    <property type="entry name" value="HD-domain/PDEase-like"/>
    <property type="match status" value="1"/>
</dbReference>
<keyword evidence="1 5" id="KW-0479">Metal-binding</keyword>
<dbReference type="GeneID" id="9833070"/>